<feature type="region of interest" description="Disordered" evidence="2">
    <location>
        <begin position="49"/>
        <end position="72"/>
    </location>
</feature>
<feature type="region of interest" description="Disordered" evidence="2">
    <location>
        <begin position="580"/>
        <end position="600"/>
    </location>
</feature>
<keyword evidence="1" id="KW-0175">Coiled coil</keyword>
<dbReference type="InterPro" id="IPR021480">
    <property type="entry name" value="Zinc_ribbon_12"/>
</dbReference>
<feature type="compositionally biased region" description="Basic and acidic residues" evidence="2">
    <location>
        <begin position="89"/>
        <end position="98"/>
    </location>
</feature>
<dbReference type="PANTHER" id="PTHR31105:SF42">
    <property type="entry name" value="OS02G0258300 PROTEIN"/>
    <property type="match status" value="1"/>
</dbReference>
<proteinExistence type="predicted"/>
<reference evidence="5 6" key="1">
    <citation type="journal article" date="2022" name="Nat. Plants">
        <title>Genomes of leafy and leafless Platanthera orchids illuminate the evolution of mycoheterotrophy.</title>
        <authorList>
            <person name="Li M.H."/>
            <person name="Liu K.W."/>
            <person name="Li Z."/>
            <person name="Lu H.C."/>
            <person name="Ye Q.L."/>
            <person name="Zhang D."/>
            <person name="Wang J.Y."/>
            <person name="Li Y.F."/>
            <person name="Zhong Z.M."/>
            <person name="Liu X."/>
            <person name="Yu X."/>
            <person name="Liu D.K."/>
            <person name="Tu X.D."/>
            <person name="Liu B."/>
            <person name="Hao Y."/>
            <person name="Liao X.Y."/>
            <person name="Jiang Y.T."/>
            <person name="Sun W.H."/>
            <person name="Chen J."/>
            <person name="Chen Y.Q."/>
            <person name="Ai Y."/>
            <person name="Zhai J.W."/>
            <person name="Wu S.S."/>
            <person name="Zhou Z."/>
            <person name="Hsiao Y.Y."/>
            <person name="Wu W.L."/>
            <person name="Chen Y.Y."/>
            <person name="Lin Y.F."/>
            <person name="Hsu J.L."/>
            <person name="Li C.Y."/>
            <person name="Wang Z.W."/>
            <person name="Zhao X."/>
            <person name="Zhong W.Y."/>
            <person name="Ma X.K."/>
            <person name="Ma L."/>
            <person name="Huang J."/>
            <person name="Chen G.Z."/>
            <person name="Huang M.Z."/>
            <person name="Huang L."/>
            <person name="Peng D.H."/>
            <person name="Luo Y.B."/>
            <person name="Zou S.Q."/>
            <person name="Chen S.P."/>
            <person name="Lan S."/>
            <person name="Tsai W.C."/>
            <person name="Van de Peer Y."/>
            <person name="Liu Z.J."/>
        </authorList>
    </citation>
    <scope>NUCLEOTIDE SEQUENCE [LARGE SCALE GENOMIC DNA]</scope>
    <source>
        <strain evidence="5">Lor288</strain>
    </source>
</reference>
<evidence type="ECO:0000313" key="6">
    <source>
        <dbReference type="Proteomes" id="UP001412067"/>
    </source>
</evidence>
<feature type="region of interest" description="Disordered" evidence="2">
    <location>
        <begin position="89"/>
        <end position="108"/>
    </location>
</feature>
<evidence type="ECO:0008006" key="7">
    <source>
        <dbReference type="Google" id="ProtNLM"/>
    </source>
</evidence>
<dbReference type="EMBL" id="JBBWWR010000020">
    <property type="protein sequence ID" value="KAK8939976.1"/>
    <property type="molecule type" value="Genomic_DNA"/>
</dbReference>
<accession>A0ABR2LFZ8</accession>
<dbReference type="Pfam" id="PF22910">
    <property type="entry name" value="EDR4-like_1st"/>
    <property type="match status" value="1"/>
</dbReference>
<name>A0ABR2LFZ8_9ASPA</name>
<dbReference type="InterPro" id="IPR055126">
    <property type="entry name" value="EDR4-like_N"/>
</dbReference>
<feature type="compositionally biased region" description="Polar residues" evidence="2">
    <location>
        <begin position="584"/>
        <end position="593"/>
    </location>
</feature>
<dbReference type="Pfam" id="PF11331">
    <property type="entry name" value="Zn_ribbon_12"/>
    <property type="match status" value="1"/>
</dbReference>
<protein>
    <recommendedName>
        <fullName evidence="7">Zinc-ribbon domain-containing protein</fullName>
    </recommendedName>
</protein>
<comment type="caution">
    <text evidence="5">The sequence shown here is derived from an EMBL/GenBank/DDBJ whole genome shotgun (WGS) entry which is preliminary data.</text>
</comment>
<feature type="coiled-coil region" evidence="1">
    <location>
        <begin position="221"/>
        <end position="248"/>
    </location>
</feature>
<evidence type="ECO:0000256" key="1">
    <source>
        <dbReference type="SAM" id="Coils"/>
    </source>
</evidence>
<dbReference type="Proteomes" id="UP001412067">
    <property type="component" value="Unassembled WGS sequence"/>
</dbReference>
<feature type="domain" description="Probable zinc-ribbon" evidence="3">
    <location>
        <begin position="450"/>
        <end position="494"/>
    </location>
</feature>
<evidence type="ECO:0000259" key="3">
    <source>
        <dbReference type="Pfam" id="PF11331"/>
    </source>
</evidence>
<evidence type="ECO:0000313" key="5">
    <source>
        <dbReference type="EMBL" id="KAK8939976.1"/>
    </source>
</evidence>
<evidence type="ECO:0000256" key="2">
    <source>
        <dbReference type="SAM" id="MobiDB-lite"/>
    </source>
</evidence>
<feature type="region of interest" description="Disordered" evidence="2">
    <location>
        <begin position="279"/>
        <end position="304"/>
    </location>
</feature>
<evidence type="ECO:0000259" key="4">
    <source>
        <dbReference type="Pfam" id="PF22910"/>
    </source>
</evidence>
<dbReference type="InterPro" id="IPR040244">
    <property type="entry name" value="EDR4-like"/>
</dbReference>
<keyword evidence="6" id="KW-1185">Reference proteome</keyword>
<feature type="domain" description="Enhanced disease resistance 4-like N-terminal" evidence="4">
    <location>
        <begin position="14"/>
        <end position="47"/>
    </location>
</feature>
<organism evidence="5 6">
    <name type="scientific">Platanthera guangdongensis</name>
    <dbReference type="NCBI Taxonomy" id="2320717"/>
    <lineage>
        <taxon>Eukaryota</taxon>
        <taxon>Viridiplantae</taxon>
        <taxon>Streptophyta</taxon>
        <taxon>Embryophyta</taxon>
        <taxon>Tracheophyta</taxon>
        <taxon>Spermatophyta</taxon>
        <taxon>Magnoliopsida</taxon>
        <taxon>Liliopsida</taxon>
        <taxon>Asparagales</taxon>
        <taxon>Orchidaceae</taxon>
        <taxon>Orchidoideae</taxon>
        <taxon>Orchideae</taxon>
        <taxon>Orchidinae</taxon>
        <taxon>Platanthera</taxon>
    </lineage>
</organism>
<dbReference type="PANTHER" id="PTHR31105">
    <property type="entry name" value="EXTRA-LARGE G-PROTEIN-LIKE"/>
    <property type="match status" value="1"/>
</dbReference>
<feature type="compositionally biased region" description="Polar residues" evidence="2">
    <location>
        <begin position="279"/>
        <end position="299"/>
    </location>
</feature>
<sequence>MAEVGESGGGGGAKVRVVRCPKCDKLLPELANFTVYRCGGCDATLQAKKQPSVLEASPGKDGGELSKHSAKNSDVNVKEELVFNKSRDDALNEGESPRTDCFPTGKSEASDAKFQHRSMDSLNSPVMIVNGPGKRKVEDDLETNSRVLFSNDHSKFRETKAWEVEDMNKFSVFHGAPWIPMGDIHASPYLDTAPLHTNPYPNHVNCDGAAKRNNLDGADRVELLEQDRAELLRKLDELRDQLKRSCDIFEAPKERLPAHNMSSSSSSYAHNGRSNWCPDFSSTSNRNPSQHSPLSNGHNTDMPRSYRAAHMQNGVHGYREASRYAPFNSHGQYAAEGASNNYMYKQFDSDPVISYHNDGFYHQPACACMHCYNGHWLAPSQIPPTVPSNLRAPPCPLGNHGFYAVDGPSVFGSQGYNHRISRAPLHPYEPCNQNKVSLSRKESRPCRPVAGGAPFIVCYNCSELLQIPEQIMQIGKHQHKLRCGSCSLLISFELDGTRLVSSKNISALPAASENHVDLTDGSKEVLPCHGNINRRQVISYSIDYDSPGYSDERIVMPSFPISSNVAAEKVCGLNLSDPEKLRGVSSSSNTSDGVESPDSVICQRDVPSSAELPVEGDAVTRVPSLPLREHFGYSSGNQAGDDPGSVSMSKRSDQEKVASFKGNFKQNSVKDVPVATELDFSAEDYPSAGFSQESWDVSKDEEETRVSKGGDSFLGGLIKKSFKDFSRFNQSTENGRSKVSVNGHYVSDRLVKRAEKLAGPIHPGDYWYDYRAGFWGVMGHACLGIIPPFIEEFNYPINKNCASGNTGVLVNGRELNNKDLALLASRGLPATEGQSYIIEISGKVWDEETGEELDCLGKLAPTVERLKRGFGMRAPRVST</sequence>
<gene>
    <name evidence="5" type="ORF">KSP40_PGU009398</name>
</gene>
<feature type="region of interest" description="Disordered" evidence="2">
    <location>
        <begin position="630"/>
        <end position="662"/>
    </location>
</feature>